<comment type="caution">
    <text evidence="2">The sequence shown here is derived from an EMBL/GenBank/DDBJ whole genome shotgun (WGS) entry which is preliminary data.</text>
</comment>
<organism evidence="2 3">
    <name type="scientific">Aphis craccivora</name>
    <name type="common">Cowpea aphid</name>
    <dbReference type="NCBI Taxonomy" id="307492"/>
    <lineage>
        <taxon>Eukaryota</taxon>
        <taxon>Metazoa</taxon>
        <taxon>Ecdysozoa</taxon>
        <taxon>Arthropoda</taxon>
        <taxon>Hexapoda</taxon>
        <taxon>Insecta</taxon>
        <taxon>Pterygota</taxon>
        <taxon>Neoptera</taxon>
        <taxon>Paraneoptera</taxon>
        <taxon>Hemiptera</taxon>
        <taxon>Sternorrhyncha</taxon>
        <taxon>Aphidomorpha</taxon>
        <taxon>Aphidoidea</taxon>
        <taxon>Aphididae</taxon>
        <taxon>Aphidini</taxon>
        <taxon>Aphis</taxon>
        <taxon>Aphis</taxon>
    </lineage>
</organism>
<evidence type="ECO:0000313" key="3">
    <source>
        <dbReference type="Proteomes" id="UP000478052"/>
    </source>
</evidence>
<sequence length="573" mass="66429">LKRLIMECNIREISNAVMIDSLDTIILQESRKLEMDKNTGLIAKKTNGIKVQQQLLKENENVLEKNVPYFKALKNHSPKLNHSCDRVNEIDRLANLFTKSPSFFSKDNSSNCIDVKHNQRNIMKDKMPIKTHNEGNKYKAKLINNDNTNNFIYPGIKVKRNVRFGEYSPLNPANQVDSQPFLGVGEYDNKKKKLLELQRKEYMEYLSRAKQDKSSSDLPKLAGYSCEEAFKTAMENENSSDQLVNKDVINQKTMIQRAPFIDGGETCLSDEERKKETNRLKQELYRFELSKQIEEKKRLELEQKRKDQLEDEAIERMAREQEEKMRIELEKENEKRTLAQLQKQLQQEKLKNEIMQKQKDLESKSWNIPPETVSRQLSKHAPSTHESFDDNNSEEFHCPPQNTFDNVPLPTTRVRAPRKIVYDEDDASVNRKILRNVSCNTDTFKNPCMNQNISPPMMSQKMERAHVTFASDSPVNRTEYNPAALLPVTKSVIIDSPLTLALAGLHDSEEDDRTCETIEPTEAAYRNQVSRDAKLGNNPELPTDKHLLSNLGNIRKQLDIEHQKLRQQVRRSQ</sequence>
<gene>
    <name evidence="2" type="ORF">FWK35_00013617</name>
</gene>
<protein>
    <submittedName>
        <fullName evidence="2">Reticulocyte binding protein 2 b-like isoform X1</fullName>
    </submittedName>
</protein>
<feature type="coiled-coil region" evidence="1">
    <location>
        <begin position="291"/>
        <end position="358"/>
    </location>
</feature>
<name>A0A6G0YGK6_APHCR</name>
<dbReference type="Proteomes" id="UP000478052">
    <property type="component" value="Unassembled WGS sequence"/>
</dbReference>
<dbReference type="AlphaFoldDB" id="A0A6G0YGK6"/>
<feature type="non-terminal residue" evidence="2">
    <location>
        <position position="1"/>
    </location>
</feature>
<dbReference type="OrthoDB" id="7735955at2759"/>
<dbReference type="EMBL" id="VUJU01004181">
    <property type="protein sequence ID" value="KAF0755310.1"/>
    <property type="molecule type" value="Genomic_DNA"/>
</dbReference>
<keyword evidence="1" id="KW-0175">Coiled coil</keyword>
<evidence type="ECO:0000313" key="2">
    <source>
        <dbReference type="EMBL" id="KAF0755310.1"/>
    </source>
</evidence>
<evidence type="ECO:0000256" key="1">
    <source>
        <dbReference type="SAM" id="Coils"/>
    </source>
</evidence>
<reference evidence="2 3" key="1">
    <citation type="submission" date="2019-08" db="EMBL/GenBank/DDBJ databases">
        <title>Whole genome of Aphis craccivora.</title>
        <authorList>
            <person name="Voronova N.V."/>
            <person name="Shulinski R.S."/>
            <person name="Bandarenka Y.V."/>
            <person name="Zhorov D.G."/>
            <person name="Warner D."/>
        </authorList>
    </citation>
    <scope>NUCLEOTIDE SEQUENCE [LARGE SCALE GENOMIC DNA]</scope>
    <source>
        <strain evidence="2">180601</strain>
        <tissue evidence="2">Whole Body</tissue>
    </source>
</reference>
<accession>A0A6G0YGK6</accession>
<keyword evidence="3" id="KW-1185">Reference proteome</keyword>
<proteinExistence type="predicted"/>